<evidence type="ECO:0000313" key="2">
    <source>
        <dbReference type="EMBL" id="SVB01998.1"/>
    </source>
</evidence>
<evidence type="ECO:0008006" key="3">
    <source>
        <dbReference type="Google" id="ProtNLM"/>
    </source>
</evidence>
<dbReference type="EMBL" id="UINC01025779">
    <property type="protein sequence ID" value="SVB01998.1"/>
    <property type="molecule type" value="Genomic_DNA"/>
</dbReference>
<protein>
    <recommendedName>
        <fullName evidence="3">YtkA-like domain-containing protein</fullName>
    </recommendedName>
</protein>
<accession>A0A382AKK3</accession>
<organism evidence="2">
    <name type="scientific">marine metagenome</name>
    <dbReference type="NCBI Taxonomy" id="408172"/>
    <lineage>
        <taxon>unclassified sequences</taxon>
        <taxon>metagenomes</taxon>
        <taxon>ecological metagenomes</taxon>
    </lineage>
</organism>
<feature type="transmembrane region" description="Helical" evidence="1">
    <location>
        <begin position="146"/>
        <end position="167"/>
    </location>
</feature>
<keyword evidence="1" id="KW-0812">Transmembrane</keyword>
<evidence type="ECO:0000256" key="1">
    <source>
        <dbReference type="SAM" id="Phobius"/>
    </source>
</evidence>
<gene>
    <name evidence="2" type="ORF">METZ01_LOCUS154852</name>
</gene>
<proteinExistence type="predicted"/>
<keyword evidence="1" id="KW-0472">Membrane</keyword>
<dbReference type="AlphaFoldDB" id="A0A382AKK3"/>
<reference evidence="2" key="1">
    <citation type="submission" date="2018-05" db="EMBL/GenBank/DDBJ databases">
        <authorList>
            <person name="Lanie J.A."/>
            <person name="Ng W.-L."/>
            <person name="Kazmierczak K.M."/>
            <person name="Andrzejewski T.M."/>
            <person name="Davidsen T.M."/>
            <person name="Wayne K.J."/>
            <person name="Tettelin H."/>
            <person name="Glass J.I."/>
            <person name="Rusch D."/>
            <person name="Podicherti R."/>
            <person name="Tsui H.-C.T."/>
            <person name="Winkler M.E."/>
        </authorList>
    </citation>
    <scope>NUCLEOTIDE SEQUENCE</scope>
</reference>
<name>A0A382AKK3_9ZZZZ</name>
<keyword evidence="1" id="KW-1133">Transmembrane helix</keyword>
<sequence>MSKLILFNLLAAILVTLWGQTNQLEAHGNMKNIHYGTAGEYKLKVSIIPHEPVSGSVHFHIEPTSSSTTEAIEKAIITVVIRQGEDAFQSRAVNSPSSPTIYDANLTFETPGEWEVEIKISTKPNIEDKISFQLYVLDAGSPTSNAAGIFFLFVFSVLITGSIFLYMRYGRNPKNKIVKEG</sequence>